<organism evidence="2 3">
    <name type="scientific">Xylaria flabelliformis</name>
    <dbReference type="NCBI Taxonomy" id="2512241"/>
    <lineage>
        <taxon>Eukaryota</taxon>
        <taxon>Fungi</taxon>
        <taxon>Dikarya</taxon>
        <taxon>Ascomycota</taxon>
        <taxon>Pezizomycotina</taxon>
        <taxon>Sordariomycetes</taxon>
        <taxon>Xylariomycetidae</taxon>
        <taxon>Xylariales</taxon>
        <taxon>Xylariaceae</taxon>
        <taxon>Xylaria</taxon>
    </lineage>
</organism>
<name>A0A553HMG8_9PEZI</name>
<evidence type="ECO:0008006" key="4">
    <source>
        <dbReference type="Google" id="ProtNLM"/>
    </source>
</evidence>
<evidence type="ECO:0000313" key="2">
    <source>
        <dbReference type="EMBL" id="TRX89152.1"/>
    </source>
</evidence>
<gene>
    <name evidence="2" type="ORF">FHL15_009965</name>
</gene>
<dbReference type="GO" id="GO:0003677">
    <property type="term" value="F:DNA binding"/>
    <property type="evidence" value="ECO:0007669"/>
    <property type="project" value="InterPro"/>
</dbReference>
<feature type="compositionally biased region" description="Polar residues" evidence="1">
    <location>
        <begin position="58"/>
        <end position="87"/>
    </location>
</feature>
<evidence type="ECO:0000256" key="1">
    <source>
        <dbReference type="SAM" id="MobiDB-lite"/>
    </source>
</evidence>
<comment type="caution">
    <text evidence="2">The sequence shown here is derived from an EMBL/GenBank/DDBJ whole genome shotgun (WGS) entry which is preliminary data.</text>
</comment>
<dbReference type="Proteomes" id="UP000319160">
    <property type="component" value="Unassembled WGS sequence"/>
</dbReference>
<protein>
    <recommendedName>
        <fullName evidence="4">C2H2-type domain-containing protein</fullName>
    </recommendedName>
</protein>
<proteinExistence type="predicted"/>
<dbReference type="STRING" id="2512241.A0A553HMG8"/>
<reference evidence="3" key="1">
    <citation type="submission" date="2019-06" db="EMBL/GenBank/DDBJ databases">
        <title>Draft genome sequence of the griseofulvin-producing fungus Xylaria cubensis strain G536.</title>
        <authorList>
            <person name="Mead M.E."/>
            <person name="Raja H.A."/>
            <person name="Steenwyk J.L."/>
            <person name="Knowles S.L."/>
            <person name="Oberlies N.H."/>
            <person name="Rokas A."/>
        </authorList>
    </citation>
    <scope>NUCLEOTIDE SEQUENCE [LARGE SCALE GENOMIC DNA]</scope>
    <source>
        <strain evidence="3">G536</strain>
    </source>
</reference>
<dbReference type="OrthoDB" id="5424797at2759"/>
<accession>A0A553HMG8</accession>
<dbReference type="AlphaFoldDB" id="A0A553HMG8"/>
<sequence>MAGRESDTGTTTRQTAITGYFERTIKGEAEEADELSMPIIISDVLKPAQPKIRMALSMTESPQTPRSARTGQQTALSEAEPSQSPSQMRLAVHIRSSPLTPFTPINASASREPSTLPARLGRIRGRPAKSQTPLRPPTPDPLADVGMKAEEPSSGPKKRGRPKGWKPGTPYTTDPNSRYRKREMRAAESQSQAQERNTGQDKGPGQKPEVKRRGRPSRPPEPSIRERYLRSKPEYTPYKCEWELSEDPAKQGSSICPAELQNMDTLRRHVFLVHGDIDPLICRFSHCKDQTLPLKFETDEQFEHHMETKHFAAYLWHMGEGCQNNGIETVKGKSKTLPTYLFDEHGNQVTPSVTDQRLETDLQHKERRRKLRRLLYEQNENAPSEEEWRKQMMGIVVEGQNEV</sequence>
<feature type="compositionally biased region" description="Polar residues" evidence="1">
    <location>
        <begin position="97"/>
        <end position="113"/>
    </location>
</feature>
<feature type="region of interest" description="Disordered" evidence="1">
    <location>
        <begin position="52"/>
        <end position="230"/>
    </location>
</feature>
<keyword evidence="3" id="KW-1185">Reference proteome</keyword>
<dbReference type="PRINTS" id="PR00929">
    <property type="entry name" value="ATHOOK"/>
</dbReference>
<feature type="compositionally biased region" description="Polar residues" evidence="1">
    <location>
        <begin position="188"/>
        <end position="197"/>
    </location>
</feature>
<dbReference type="InterPro" id="IPR017956">
    <property type="entry name" value="AT_hook_DNA-bd_motif"/>
</dbReference>
<dbReference type="EMBL" id="VFLP01000072">
    <property type="protein sequence ID" value="TRX89152.1"/>
    <property type="molecule type" value="Genomic_DNA"/>
</dbReference>
<evidence type="ECO:0000313" key="3">
    <source>
        <dbReference type="Proteomes" id="UP000319160"/>
    </source>
</evidence>